<feature type="compositionally biased region" description="Polar residues" evidence="1">
    <location>
        <begin position="784"/>
        <end position="817"/>
    </location>
</feature>
<sequence length="878" mass="95328">MLHSRAHTRTPSAEGGRHAQQPPIIPPSPTLSNPDMILPFDHTERESQTPSPPFNLPSLSHLQAFYENRAVPIDYGAESGNAASAGAGPYTVTRAQTKGFPRHTWVHEGHDPANRRLSAIGEEDLSSPTRVGGFGGNVQGASQGRWLAVSPLSRPGAEESENKDAGTWSSSSSSTVSAASESSSHEGSRSRQNGQAAPQPENRSLEHRQIQEAVRAIKEGAKGGGVSDPKAVSTTQEGGGADELSSVILSSEAERILENAKKRLTLMEGNLTRARTSVRLSPSPSPSPSGSGPSMGLGQPVGGLYRSISRTDRRSSTMRPRATYSSSQDQPSNRHSRVYSETYVPSAPHPSISTAEPNPSRSMSAMGSSRSSDYGHDDRSFHYAPTRSYLTHRASVSSIRPPIISRSSDDRSSTGTAQDLGTSNGQDGQQISNLEDFNSIYPSQDPPSRSQSQLQVRDLQDQMKGLHIKISSLKVKAQGDSLRRRSLQLLRTPSPLTAANHANQWQSNDVEYKSGPGEARVDAEYTHETAGAAGNRSSDELDVAARKHETDGSRKTKEPSPPHAAAHPEPPTYEPADNDDAQSVIESLYEDAEDYNSDDSSDIEIDRDELNQILNEPLDDDLADPLEAFPAVPQHPDFLSHEDREDAFDYEHFILHSALGNYTQARRRQQSNASYSSVETTRPLQGRRSMGHSRANSATSLSTVATFATATEGADADFEGVLYWDRRFNDEMRNHDRFSDSDPEDPDLDDQGTPRAVRKRPSHLSSKSSSTKLEDKIPEEPPQRSDSATTGSATPTSLASSLVSTVRAASSQHTNSPAAGISNDDERLLEQLFQSLGDVCMELQALTSAADQSDPKQVRQLRQRLKNARRVLEGELDT</sequence>
<feature type="region of interest" description="Disordered" evidence="1">
    <location>
        <begin position="735"/>
        <end position="823"/>
    </location>
</feature>
<feature type="region of interest" description="Disordered" evidence="1">
    <location>
        <begin position="400"/>
        <end position="431"/>
    </location>
</feature>
<feature type="compositionally biased region" description="Polar residues" evidence="1">
    <location>
        <begin position="500"/>
        <end position="509"/>
    </location>
</feature>
<feature type="compositionally biased region" description="Polar residues" evidence="1">
    <location>
        <begin position="323"/>
        <end position="333"/>
    </location>
</feature>
<protein>
    <submittedName>
        <fullName evidence="2">Uncharacterized protein</fullName>
    </submittedName>
</protein>
<keyword evidence="3" id="KW-1185">Reference proteome</keyword>
<feature type="compositionally biased region" description="Basic and acidic residues" evidence="1">
    <location>
        <begin position="203"/>
        <end position="221"/>
    </location>
</feature>
<reference evidence="3" key="1">
    <citation type="submission" date="2017-12" db="EMBL/GenBank/DDBJ databases">
        <authorList>
            <consortium name="DOE Joint Genome Institute"/>
            <person name="Mondo S.J."/>
            <person name="Kjaerbolling I."/>
            <person name="Vesth T.C."/>
            <person name="Frisvad J.C."/>
            <person name="Nybo J.L."/>
            <person name="Theobald S."/>
            <person name="Kuo A."/>
            <person name="Bowyer P."/>
            <person name="Matsuda Y."/>
            <person name="Lyhne E.K."/>
            <person name="Kogle M.E."/>
            <person name="Clum A."/>
            <person name="Lipzen A."/>
            <person name="Salamov A."/>
            <person name="Ngan C.Y."/>
            <person name="Daum C."/>
            <person name="Chiniquy J."/>
            <person name="Barry K."/>
            <person name="LaButti K."/>
            <person name="Haridas S."/>
            <person name="Simmons B.A."/>
            <person name="Magnuson J.K."/>
            <person name="Mortensen U.H."/>
            <person name="Larsen T.O."/>
            <person name="Grigoriev I.V."/>
            <person name="Baker S.E."/>
            <person name="Andersen M.R."/>
            <person name="Nordberg H.P."/>
            <person name="Cantor M.N."/>
            <person name="Hua S.X."/>
        </authorList>
    </citation>
    <scope>NUCLEOTIDE SEQUENCE [LARGE SCALE GENOMIC DNA]</scope>
    <source>
        <strain evidence="3">IBT 19404</strain>
    </source>
</reference>
<gene>
    <name evidence="2" type="ORF">BDW42DRAFT_168806</name>
</gene>
<dbReference type="AlphaFoldDB" id="A0A2J5HVS8"/>
<feature type="compositionally biased region" description="Basic and acidic residues" evidence="1">
    <location>
        <begin position="537"/>
        <end position="560"/>
    </location>
</feature>
<name>A0A2J5HVS8_9EURO</name>
<feature type="compositionally biased region" description="Polar residues" evidence="1">
    <location>
        <begin position="414"/>
        <end position="431"/>
    </location>
</feature>
<feature type="compositionally biased region" description="Low complexity" evidence="1">
    <location>
        <begin position="169"/>
        <end position="182"/>
    </location>
</feature>
<evidence type="ECO:0000313" key="2">
    <source>
        <dbReference type="EMBL" id="PLN81495.1"/>
    </source>
</evidence>
<feature type="region of interest" description="Disordered" evidence="1">
    <location>
        <begin position="529"/>
        <end position="578"/>
    </location>
</feature>
<feature type="compositionally biased region" description="Basic and acidic residues" evidence="1">
    <location>
        <begin position="772"/>
        <end position="783"/>
    </location>
</feature>
<proteinExistence type="predicted"/>
<feature type="region of interest" description="Disordered" evidence="1">
    <location>
        <begin position="1"/>
        <end position="58"/>
    </location>
</feature>
<evidence type="ECO:0000256" key="1">
    <source>
        <dbReference type="SAM" id="MobiDB-lite"/>
    </source>
</evidence>
<accession>A0A2J5HVS8</accession>
<dbReference type="OrthoDB" id="3438840at2759"/>
<feature type="region of interest" description="Disordered" evidence="1">
    <location>
        <begin position="124"/>
        <end position="247"/>
    </location>
</feature>
<feature type="compositionally biased region" description="Polar residues" evidence="1">
    <location>
        <begin position="665"/>
        <end position="683"/>
    </location>
</feature>
<dbReference type="Proteomes" id="UP000235023">
    <property type="component" value="Unassembled WGS sequence"/>
</dbReference>
<organism evidence="2 3">
    <name type="scientific">Aspergillus taichungensis</name>
    <dbReference type="NCBI Taxonomy" id="482145"/>
    <lineage>
        <taxon>Eukaryota</taxon>
        <taxon>Fungi</taxon>
        <taxon>Dikarya</taxon>
        <taxon>Ascomycota</taxon>
        <taxon>Pezizomycotina</taxon>
        <taxon>Eurotiomycetes</taxon>
        <taxon>Eurotiomycetidae</taxon>
        <taxon>Eurotiales</taxon>
        <taxon>Aspergillaceae</taxon>
        <taxon>Aspergillus</taxon>
        <taxon>Aspergillus subgen. Circumdati</taxon>
    </lineage>
</organism>
<evidence type="ECO:0000313" key="3">
    <source>
        <dbReference type="Proteomes" id="UP000235023"/>
    </source>
</evidence>
<feature type="compositionally biased region" description="Low complexity" evidence="1">
    <location>
        <begin position="360"/>
        <end position="372"/>
    </location>
</feature>
<feature type="region of interest" description="Disordered" evidence="1">
    <location>
        <begin position="665"/>
        <end position="700"/>
    </location>
</feature>
<dbReference type="EMBL" id="KZ559536">
    <property type="protein sequence ID" value="PLN81495.1"/>
    <property type="molecule type" value="Genomic_DNA"/>
</dbReference>
<feature type="region of interest" description="Disordered" evidence="1">
    <location>
        <begin position="268"/>
        <end position="382"/>
    </location>
</feature>
<feature type="compositionally biased region" description="Acidic residues" evidence="1">
    <location>
        <begin position="741"/>
        <end position="750"/>
    </location>
</feature>
<feature type="region of interest" description="Disordered" evidence="1">
    <location>
        <begin position="493"/>
        <end position="516"/>
    </location>
</feature>